<keyword evidence="1" id="KW-0472">Membrane</keyword>
<dbReference type="PIRSF" id="PIRSF004923">
    <property type="entry name" value="RseC"/>
    <property type="match status" value="1"/>
</dbReference>
<dbReference type="InterPro" id="IPR007359">
    <property type="entry name" value="SigmaE_reg_RseC_MucC"/>
</dbReference>
<gene>
    <name evidence="2" type="ORF">GCM10011348_23880</name>
</gene>
<organism evidence="2 3">
    <name type="scientific">Marinobacterium nitratireducens</name>
    <dbReference type="NCBI Taxonomy" id="518897"/>
    <lineage>
        <taxon>Bacteria</taxon>
        <taxon>Pseudomonadati</taxon>
        <taxon>Pseudomonadota</taxon>
        <taxon>Gammaproteobacteria</taxon>
        <taxon>Oceanospirillales</taxon>
        <taxon>Oceanospirillaceae</taxon>
        <taxon>Marinobacterium</taxon>
    </lineage>
</organism>
<protein>
    <recommendedName>
        <fullName evidence="4">Sigma factor RpoE regulatory protein RseC</fullName>
    </recommendedName>
</protein>
<evidence type="ECO:0000313" key="3">
    <source>
        <dbReference type="Proteomes" id="UP000599578"/>
    </source>
</evidence>
<name>A0A918DU22_9GAMM</name>
<reference evidence="2 3" key="1">
    <citation type="journal article" date="2014" name="Int. J. Syst. Evol. Microbiol.">
        <title>Complete genome sequence of Corynebacterium casei LMG S-19264T (=DSM 44701T), isolated from a smear-ripened cheese.</title>
        <authorList>
            <consortium name="US DOE Joint Genome Institute (JGI-PGF)"/>
            <person name="Walter F."/>
            <person name="Albersmeier A."/>
            <person name="Kalinowski J."/>
            <person name="Ruckert C."/>
        </authorList>
    </citation>
    <scope>NUCLEOTIDE SEQUENCE [LARGE SCALE GENOMIC DNA]</scope>
    <source>
        <strain evidence="2 3">CGMCC 1.7286</strain>
    </source>
</reference>
<evidence type="ECO:0008006" key="4">
    <source>
        <dbReference type="Google" id="ProtNLM"/>
    </source>
</evidence>
<comment type="caution">
    <text evidence="2">The sequence shown here is derived from an EMBL/GenBank/DDBJ whole genome shotgun (WGS) entry which is preliminary data.</text>
</comment>
<keyword evidence="3" id="KW-1185">Reference proteome</keyword>
<feature type="transmembrane region" description="Helical" evidence="1">
    <location>
        <begin position="81"/>
        <end position="100"/>
    </location>
</feature>
<dbReference type="PANTHER" id="PTHR35867">
    <property type="entry name" value="PROTEIN RSEC"/>
    <property type="match status" value="1"/>
</dbReference>
<dbReference type="EMBL" id="BMLT01000005">
    <property type="protein sequence ID" value="GGO82453.1"/>
    <property type="molecule type" value="Genomic_DNA"/>
</dbReference>
<proteinExistence type="predicted"/>
<dbReference type="Proteomes" id="UP000599578">
    <property type="component" value="Unassembled WGS sequence"/>
</dbReference>
<keyword evidence="1" id="KW-1133">Transmembrane helix</keyword>
<sequence length="156" mass="16432">MLEESGLVVAIDGRDIWITSSRTSSCMSCSASKGCGQKALAEYAGKKAEDLCIENTAGVDVRVGDRVVVGINEGAFLKASLLLYTLPLLLLFAGGYLGTLRSDSELPAILGAGIGLAAGLLIARTLGQRLGRSCRYRPELLKVISQGTSKNRNEQA</sequence>
<accession>A0A918DU22</accession>
<keyword evidence="1" id="KW-0812">Transmembrane</keyword>
<dbReference type="RefSeq" id="WP_188860825.1">
    <property type="nucleotide sequence ID" value="NZ_BMLT01000005.1"/>
</dbReference>
<dbReference type="InterPro" id="IPR026268">
    <property type="entry name" value="RseC"/>
</dbReference>
<evidence type="ECO:0000256" key="1">
    <source>
        <dbReference type="SAM" id="Phobius"/>
    </source>
</evidence>
<dbReference type="PANTHER" id="PTHR35867:SF1">
    <property type="entry name" value="PROTEIN RSEC"/>
    <property type="match status" value="1"/>
</dbReference>
<dbReference type="Pfam" id="PF04246">
    <property type="entry name" value="RseC_MucC"/>
    <property type="match status" value="1"/>
</dbReference>
<dbReference type="AlphaFoldDB" id="A0A918DU22"/>
<feature type="transmembrane region" description="Helical" evidence="1">
    <location>
        <begin position="106"/>
        <end position="127"/>
    </location>
</feature>
<evidence type="ECO:0000313" key="2">
    <source>
        <dbReference type="EMBL" id="GGO82453.1"/>
    </source>
</evidence>